<evidence type="ECO:0000313" key="3">
    <source>
        <dbReference type="EMBL" id="MBV3409491.1"/>
    </source>
</evidence>
<name>A0A3R5ZU06_9BACT</name>
<dbReference type="SMART" id="SM00530">
    <property type="entry name" value="HTH_XRE"/>
    <property type="match status" value="1"/>
</dbReference>
<dbReference type="EMBL" id="VZBP01000134">
    <property type="protein sequence ID" value="MQO10040.1"/>
    <property type="molecule type" value="Genomic_DNA"/>
</dbReference>
<dbReference type="RefSeq" id="WP_118153697.1">
    <property type="nucleotide sequence ID" value="NZ_CATKVW010000001.1"/>
</dbReference>
<evidence type="ECO:0000313" key="16">
    <source>
        <dbReference type="Proteomes" id="UP000358159"/>
    </source>
</evidence>
<dbReference type="SUPFAM" id="SSF47413">
    <property type="entry name" value="lambda repressor-like DNA-binding domains"/>
    <property type="match status" value="1"/>
</dbReference>
<dbReference type="EMBL" id="JAPDVD010000001">
    <property type="protein sequence ID" value="MCW4137096.1"/>
    <property type="molecule type" value="Genomic_DNA"/>
</dbReference>
<dbReference type="EMBL" id="JAHOEI010000127">
    <property type="protein sequence ID" value="MBV3389261.1"/>
    <property type="molecule type" value="Genomic_DNA"/>
</dbReference>
<dbReference type="EMBL" id="JAPDVK010000002">
    <property type="protein sequence ID" value="MCW4128029.1"/>
    <property type="molecule type" value="Genomic_DNA"/>
</dbReference>
<dbReference type="EMBL" id="VZCR01000080">
    <property type="protein sequence ID" value="MQN32684.1"/>
    <property type="molecule type" value="Genomic_DNA"/>
</dbReference>
<evidence type="ECO:0000313" key="11">
    <source>
        <dbReference type="EMBL" id="MQO55664.1"/>
    </source>
</evidence>
<dbReference type="Proteomes" id="UP000406735">
    <property type="component" value="Unassembled WGS sequence"/>
</dbReference>
<reference evidence="14 15" key="1">
    <citation type="submission" date="2018-08" db="EMBL/GenBank/DDBJ databases">
        <title>A genome reference for cultivated species of the human gut microbiota.</title>
        <authorList>
            <person name="Zou Y."/>
            <person name="Xue W."/>
            <person name="Luo G."/>
        </authorList>
    </citation>
    <scope>NUCLEOTIDE SEQUENCE [LARGE SCALE GENOMIC DNA]</scope>
    <source>
        <strain evidence="13 14">AF10-17</strain>
        <strain evidence="12 15">AF22-1</strain>
    </source>
</reference>
<evidence type="ECO:0000313" key="8">
    <source>
        <dbReference type="EMBL" id="MQN32684.1"/>
    </source>
</evidence>
<dbReference type="Proteomes" id="UP001209476">
    <property type="component" value="Unassembled WGS sequence"/>
</dbReference>
<dbReference type="InterPro" id="IPR001387">
    <property type="entry name" value="Cro/C1-type_HTH"/>
</dbReference>
<dbReference type="EMBL" id="JAPDUM010000001">
    <property type="protein sequence ID" value="MCW4165697.1"/>
    <property type="molecule type" value="Genomic_DNA"/>
</dbReference>
<reference evidence="16 17" key="2">
    <citation type="submission" date="2019-09" db="EMBL/GenBank/DDBJ databases">
        <title>Distinct polysaccharide growth profiles of human intestinal Prevotella copri isolates.</title>
        <authorList>
            <person name="Fehlner-Peach H."/>
            <person name="Magnabosco C."/>
            <person name="Raghavan V."/>
            <person name="Scher J.U."/>
            <person name="Tett A."/>
            <person name="Cox L.M."/>
            <person name="Gottsegen C."/>
            <person name="Watters A."/>
            <person name="Wiltshire- Gordon J.D."/>
            <person name="Segata N."/>
            <person name="Bonneau R."/>
            <person name="Littman D.R."/>
        </authorList>
    </citation>
    <scope>NUCLEOTIDE SEQUENCE [LARGE SCALE GENOMIC DNA]</scope>
    <source>
        <strain evidence="11 16">BVe41219</strain>
        <strain evidence="10">IA624</strain>
        <strain evidence="18">iA624</strain>
        <strain evidence="9">IAK279</strain>
        <strain evidence="17">iAK279</strain>
        <strain evidence="8">IAP146</strain>
        <strain evidence="20">iAP146</strain>
        <strain evidence="7">IK21513</strain>
        <strain evidence="19">iK21513</strain>
    </source>
</reference>
<evidence type="ECO:0000313" key="9">
    <source>
        <dbReference type="EMBL" id="MQO02593.1"/>
    </source>
</evidence>
<dbReference type="CDD" id="cd00093">
    <property type="entry name" value="HTH_XRE"/>
    <property type="match status" value="1"/>
</dbReference>
<dbReference type="Proteomes" id="UP000390763">
    <property type="component" value="Unassembled WGS sequence"/>
</dbReference>
<proteinExistence type="predicted"/>
<evidence type="ECO:0000313" key="19">
    <source>
        <dbReference type="Proteomes" id="UP000406735"/>
    </source>
</evidence>
<evidence type="ECO:0000313" key="10">
    <source>
        <dbReference type="EMBL" id="MQO10040.1"/>
    </source>
</evidence>
<dbReference type="GO" id="GO:0003677">
    <property type="term" value="F:DNA binding"/>
    <property type="evidence" value="ECO:0007669"/>
    <property type="project" value="InterPro"/>
</dbReference>
<dbReference type="Proteomes" id="UP001208620">
    <property type="component" value="Unassembled WGS sequence"/>
</dbReference>
<dbReference type="EMBL" id="VZCY01000086">
    <property type="protein sequence ID" value="MQN10232.1"/>
    <property type="molecule type" value="Genomic_DNA"/>
</dbReference>
<comment type="caution">
    <text evidence="11">The sequence shown here is derived from an EMBL/GenBank/DDBJ whole genome shotgun (WGS) entry which is preliminary data.</text>
</comment>
<gene>
    <name evidence="13" type="ORF">DWV53_10820</name>
    <name evidence="12" type="ORF">DWX90_03585</name>
    <name evidence="11" type="ORF">F7D42_08080</name>
    <name evidence="10" type="ORF">F7D57_10055</name>
    <name evidence="9" type="ORF">F7D62_00365</name>
    <name evidence="8" type="ORF">F7D90_12180</name>
    <name evidence="7" type="ORF">F7D97_09945</name>
    <name evidence="3" type="ORF">KSW80_13995</name>
    <name evidence="2" type="ORF">KSW82_16200</name>
    <name evidence="6" type="ORF">ONS98_10830</name>
    <name evidence="5" type="ORF">ONT01_04745</name>
    <name evidence="4" type="ORF">ONT16_07140</name>
</gene>
<evidence type="ECO:0000313" key="4">
    <source>
        <dbReference type="EMBL" id="MCW4128029.1"/>
    </source>
</evidence>
<evidence type="ECO:0000259" key="1">
    <source>
        <dbReference type="PROSITE" id="PS50943"/>
    </source>
</evidence>
<evidence type="ECO:0000313" key="12">
    <source>
        <dbReference type="EMBL" id="RGS48275.1"/>
    </source>
</evidence>
<evidence type="ECO:0000313" key="13">
    <source>
        <dbReference type="EMBL" id="RGW77567.1"/>
    </source>
</evidence>
<evidence type="ECO:0000313" key="7">
    <source>
        <dbReference type="EMBL" id="MQN10232.1"/>
    </source>
</evidence>
<dbReference type="Gene3D" id="1.10.260.40">
    <property type="entry name" value="lambda repressor-like DNA-binding domains"/>
    <property type="match status" value="1"/>
</dbReference>
<evidence type="ECO:0000313" key="20">
    <source>
        <dbReference type="Proteomes" id="UP000420707"/>
    </source>
</evidence>
<dbReference type="EMBL" id="VZAZ01000039">
    <property type="protein sequence ID" value="MQO55664.1"/>
    <property type="molecule type" value="Genomic_DNA"/>
</dbReference>
<dbReference type="Proteomes" id="UP000405805">
    <property type="component" value="Unassembled WGS sequence"/>
</dbReference>
<dbReference type="EMBL" id="QRVN01000004">
    <property type="protein sequence ID" value="RGS48275.1"/>
    <property type="molecule type" value="Genomic_DNA"/>
</dbReference>
<protein>
    <submittedName>
        <fullName evidence="2">Helix-turn-helix domain-containing protein</fullName>
    </submittedName>
    <submittedName>
        <fullName evidence="11">Helix-turn-helix transcriptional regulator</fullName>
    </submittedName>
    <submittedName>
        <fullName evidence="12">XRE family transcriptional regulator</fullName>
    </submittedName>
</protein>
<organism evidence="11 16">
    <name type="scientific">Segatella copri</name>
    <dbReference type="NCBI Taxonomy" id="165179"/>
    <lineage>
        <taxon>Bacteria</taxon>
        <taxon>Pseudomonadati</taxon>
        <taxon>Bacteroidota</taxon>
        <taxon>Bacteroidia</taxon>
        <taxon>Bacteroidales</taxon>
        <taxon>Prevotellaceae</taxon>
        <taxon>Segatella</taxon>
    </lineage>
</organism>
<dbReference type="Proteomes" id="UP001209344">
    <property type="component" value="Unassembled WGS sequence"/>
</dbReference>
<sequence>MIQNKLFRDCLAAIPAEQKAEFDLSFGIAERISEILKAKGLTQKDFARLLNKRDSEISKWLTGRHNFTTQTIARIETALGSKLISIAH</sequence>
<evidence type="ECO:0000313" key="17">
    <source>
        <dbReference type="Proteomes" id="UP000390763"/>
    </source>
</evidence>
<dbReference type="Proteomes" id="UP000420707">
    <property type="component" value="Unassembled WGS sequence"/>
</dbReference>
<dbReference type="EMBL" id="QSAV01000035">
    <property type="protein sequence ID" value="RGW77567.1"/>
    <property type="molecule type" value="Genomic_DNA"/>
</dbReference>
<dbReference type="Pfam" id="PF01381">
    <property type="entry name" value="HTH_3"/>
    <property type="match status" value="1"/>
</dbReference>
<feature type="domain" description="HTH cro/C1-type" evidence="1">
    <location>
        <begin position="32"/>
        <end position="86"/>
    </location>
</feature>
<dbReference type="EMBL" id="JAHOEP010000058">
    <property type="protein sequence ID" value="MBV3409491.1"/>
    <property type="molecule type" value="Genomic_DNA"/>
</dbReference>
<dbReference type="Proteomes" id="UP000285776">
    <property type="component" value="Unassembled WGS sequence"/>
</dbReference>
<dbReference type="PROSITE" id="PS50943">
    <property type="entry name" value="HTH_CROC1"/>
    <property type="match status" value="1"/>
</dbReference>
<evidence type="ECO:0000313" key="18">
    <source>
        <dbReference type="Proteomes" id="UP000405805"/>
    </source>
</evidence>
<dbReference type="Proteomes" id="UP001196316">
    <property type="component" value="Unassembled WGS sequence"/>
</dbReference>
<accession>A0A3R5ZU06</accession>
<dbReference type="AlphaFoldDB" id="A0A3R5ZU06"/>
<evidence type="ECO:0000313" key="5">
    <source>
        <dbReference type="EMBL" id="MCW4137096.1"/>
    </source>
</evidence>
<dbReference type="Proteomes" id="UP001196765">
    <property type="component" value="Unassembled WGS sequence"/>
</dbReference>
<reference evidence="4" key="4">
    <citation type="submission" date="2022-11" db="EMBL/GenBank/DDBJ databases">
        <title>Genomic repertoires linked with pathogenic potency of arthritogenic Prevotella copri isolated from the gut of rheumatoid arthritis patients.</title>
        <authorList>
            <person name="Nii T."/>
            <person name="Maeda Y."/>
            <person name="Motooka D."/>
            <person name="Naito M."/>
            <person name="Matsumoto Y."/>
            <person name="Ogawa T."/>
            <person name="Oguro-Igashira E."/>
            <person name="Kishikawa T."/>
            <person name="Yamashita M."/>
            <person name="Koizumi S."/>
            <person name="Kurakawa T."/>
            <person name="Okumura R."/>
            <person name="Kayama H."/>
            <person name="Murakami M."/>
            <person name="Sakaguchi T."/>
            <person name="Das B."/>
            <person name="Nakamura S."/>
            <person name="Okada Y."/>
            <person name="Kumanogoh A."/>
            <person name="Takeda K."/>
        </authorList>
    </citation>
    <scope>NUCLEOTIDE SEQUENCE</scope>
    <source>
        <strain evidence="4">F3-75</strain>
        <strain evidence="5">H105_2-2</strain>
        <strain evidence="6">RA-N001-16</strain>
    </source>
</reference>
<evidence type="ECO:0000313" key="15">
    <source>
        <dbReference type="Proteomes" id="UP000286113"/>
    </source>
</evidence>
<evidence type="ECO:0000313" key="2">
    <source>
        <dbReference type="EMBL" id="MBV3389261.1"/>
    </source>
</evidence>
<evidence type="ECO:0000313" key="6">
    <source>
        <dbReference type="EMBL" id="MCW4165697.1"/>
    </source>
</evidence>
<dbReference type="EMBL" id="VZBT01000004">
    <property type="protein sequence ID" value="MQO02593.1"/>
    <property type="molecule type" value="Genomic_DNA"/>
</dbReference>
<dbReference type="Proteomes" id="UP000358159">
    <property type="component" value="Unassembled WGS sequence"/>
</dbReference>
<dbReference type="Proteomes" id="UP000286113">
    <property type="component" value="Unassembled WGS sequence"/>
</dbReference>
<evidence type="ECO:0000313" key="14">
    <source>
        <dbReference type="Proteomes" id="UP000285776"/>
    </source>
</evidence>
<reference evidence="2" key="3">
    <citation type="submission" date="2021-06" db="EMBL/GenBank/DDBJ databases">
        <title>Collection of gut derived symbiotic bacterial strains cultured from healthy donors.</title>
        <authorList>
            <person name="Lin H."/>
            <person name="Littmann E."/>
            <person name="Pamer E.G."/>
        </authorList>
    </citation>
    <scope>NUCLEOTIDE SEQUENCE</scope>
    <source>
        <strain evidence="3">MSK.21.60</strain>
        <strain evidence="2">MSK.21.74</strain>
    </source>
</reference>
<dbReference type="InterPro" id="IPR010982">
    <property type="entry name" value="Lambda_DNA-bd_dom_sf"/>
</dbReference>